<feature type="domain" description="Secretion system C-terminal sorting" evidence="1">
    <location>
        <begin position="655"/>
        <end position="735"/>
    </location>
</feature>
<evidence type="ECO:0000313" key="2">
    <source>
        <dbReference type="EMBL" id="SVA34095.1"/>
    </source>
</evidence>
<name>A0A381V143_9ZZZZ</name>
<protein>
    <recommendedName>
        <fullName evidence="1">Secretion system C-terminal sorting domain-containing protein</fullName>
    </recommendedName>
</protein>
<dbReference type="Pfam" id="PF17963">
    <property type="entry name" value="Big_9"/>
    <property type="match status" value="2"/>
</dbReference>
<dbReference type="AlphaFoldDB" id="A0A381V143"/>
<accession>A0A381V143</accession>
<dbReference type="Pfam" id="PF18962">
    <property type="entry name" value="Por_Secre_tail"/>
    <property type="match status" value="1"/>
</dbReference>
<dbReference type="Gene3D" id="2.60.40.4070">
    <property type="match status" value="1"/>
</dbReference>
<feature type="non-terminal residue" evidence="2">
    <location>
        <position position="1"/>
    </location>
</feature>
<dbReference type="InterPro" id="IPR026444">
    <property type="entry name" value="Secre_tail"/>
</dbReference>
<proteinExistence type="predicted"/>
<dbReference type="InterPro" id="IPR013783">
    <property type="entry name" value="Ig-like_fold"/>
</dbReference>
<sequence length="738" mass="78827">AFDGDSSSAVWDLFVEVIGGNDAPVVANAENDISVDEDAEGISISLLGSETAPYFSDSDGDNLSFAAHTAGSGLVAAMIDGDTLHISFIENAFGSDSLFVSAIDVIGESASDTILVSVASVNDAPVILAAAYFVTDEEDSVHVGINDFVYNDVDNDDSELTLVLSDGDGYSLEPITGGYAVTPDPDVSDTLYVPSVISDGDTTSAVWDLMVIVQPDNDAPVVVNPAADISVDEDADDIVIALMGSETEPYFADGDGDSLDFMVSVEGSPVTSAMVDVDILHISFTENMSGTNTIVITATDPSGDSAADTILVTVNAVNDPPLIVDAISFQTYEDDSLDISIYDFVIRDEDTWDEDAFSITISDNENYELSPTEEGYRAVPLPNFFGDIPMAVTASDGEAVSDTFFTVLSVIPVNDIPEIVNPLADINVDEDADTMMISLSGTETVPYFVDVDGDSIEFDVHVSGSDIFHLMVDGHDIEISFMENMHGSDTIYVSGTDGSGAFALDTIVVTVSSVNDIPTAFSLLSPEDSTEVIITQASVLQNVTIDVAWSPSSDADGDTVGYGFVLFSGPYSVSTPALYTVDVPITALSIPHSAAAALLEAAGYQSITCDWMVFATDGQDTTASTEIRTITIDARPVLSTDELAMPEVFALHQNYPNPFNPSTRIKYDLPEAQNVQIMIYDIMGRKVRTLINEYQDIGYRTIRWDATDDFGRAVSAGMYVYTIHAGDFRQVKKMVLLK</sequence>
<dbReference type="NCBIfam" id="TIGR04183">
    <property type="entry name" value="Por_Secre_tail"/>
    <property type="match status" value="1"/>
</dbReference>
<evidence type="ECO:0000259" key="1">
    <source>
        <dbReference type="Pfam" id="PF18962"/>
    </source>
</evidence>
<dbReference type="Gene3D" id="2.60.40.10">
    <property type="entry name" value="Immunoglobulins"/>
    <property type="match status" value="1"/>
</dbReference>
<gene>
    <name evidence="2" type="ORF">METZ01_LOCUS86949</name>
</gene>
<dbReference type="EMBL" id="UINC01007574">
    <property type="protein sequence ID" value="SVA34095.1"/>
    <property type="molecule type" value="Genomic_DNA"/>
</dbReference>
<reference evidence="2" key="1">
    <citation type="submission" date="2018-05" db="EMBL/GenBank/DDBJ databases">
        <authorList>
            <person name="Lanie J.A."/>
            <person name="Ng W.-L."/>
            <person name="Kazmierczak K.M."/>
            <person name="Andrzejewski T.M."/>
            <person name="Davidsen T.M."/>
            <person name="Wayne K.J."/>
            <person name="Tettelin H."/>
            <person name="Glass J.I."/>
            <person name="Rusch D."/>
            <person name="Podicherti R."/>
            <person name="Tsui H.-C.T."/>
            <person name="Winkler M.E."/>
        </authorList>
    </citation>
    <scope>NUCLEOTIDE SEQUENCE</scope>
</reference>
<organism evidence="2">
    <name type="scientific">marine metagenome</name>
    <dbReference type="NCBI Taxonomy" id="408172"/>
    <lineage>
        <taxon>unclassified sequences</taxon>
        <taxon>metagenomes</taxon>
        <taxon>ecological metagenomes</taxon>
    </lineage>
</organism>